<sequence>MLLGLYVLLLWSYETHNNDHDQHKTTGINLTYQEPKYELLSTIFDSVQSLMLDHRGQHSFY</sequence>
<proteinExistence type="predicted"/>
<keyword evidence="3" id="KW-1185">Reference proteome</keyword>
<evidence type="ECO:0000313" key="2">
    <source>
        <dbReference type="EMBL" id="KAH3815603.1"/>
    </source>
</evidence>
<reference evidence="2" key="2">
    <citation type="submission" date="2020-11" db="EMBL/GenBank/DDBJ databases">
        <authorList>
            <person name="McCartney M.A."/>
            <person name="Auch B."/>
            <person name="Kono T."/>
            <person name="Mallez S."/>
            <person name="Becker A."/>
            <person name="Gohl D.M."/>
            <person name="Silverstein K.A.T."/>
            <person name="Koren S."/>
            <person name="Bechman K.B."/>
            <person name="Herman A."/>
            <person name="Abrahante J.E."/>
            <person name="Garbe J."/>
        </authorList>
    </citation>
    <scope>NUCLEOTIDE SEQUENCE</scope>
    <source>
        <strain evidence="2">Duluth1</strain>
        <tissue evidence="2">Whole animal</tissue>
    </source>
</reference>
<comment type="caution">
    <text evidence="2">The sequence shown here is derived from an EMBL/GenBank/DDBJ whole genome shotgun (WGS) entry which is preliminary data.</text>
</comment>
<dbReference type="Proteomes" id="UP000828390">
    <property type="component" value="Unassembled WGS sequence"/>
</dbReference>
<name>A0A9D4GF12_DREPO</name>
<accession>A0A9D4GF12</accession>
<keyword evidence="1" id="KW-0732">Signal</keyword>
<dbReference type="AlphaFoldDB" id="A0A9D4GF12"/>
<feature type="signal peptide" evidence="1">
    <location>
        <begin position="1"/>
        <end position="17"/>
    </location>
</feature>
<feature type="chain" id="PRO_5038767138" evidence="1">
    <location>
        <begin position="18"/>
        <end position="61"/>
    </location>
</feature>
<evidence type="ECO:0000313" key="3">
    <source>
        <dbReference type="Proteomes" id="UP000828390"/>
    </source>
</evidence>
<evidence type="ECO:0000256" key="1">
    <source>
        <dbReference type="SAM" id="SignalP"/>
    </source>
</evidence>
<protein>
    <submittedName>
        <fullName evidence="2">Uncharacterized protein</fullName>
    </submittedName>
</protein>
<dbReference type="EMBL" id="JAIWYP010000006">
    <property type="protein sequence ID" value="KAH3815603.1"/>
    <property type="molecule type" value="Genomic_DNA"/>
</dbReference>
<organism evidence="2 3">
    <name type="scientific">Dreissena polymorpha</name>
    <name type="common">Zebra mussel</name>
    <name type="synonym">Mytilus polymorpha</name>
    <dbReference type="NCBI Taxonomy" id="45954"/>
    <lineage>
        <taxon>Eukaryota</taxon>
        <taxon>Metazoa</taxon>
        <taxon>Spiralia</taxon>
        <taxon>Lophotrochozoa</taxon>
        <taxon>Mollusca</taxon>
        <taxon>Bivalvia</taxon>
        <taxon>Autobranchia</taxon>
        <taxon>Heteroconchia</taxon>
        <taxon>Euheterodonta</taxon>
        <taxon>Imparidentia</taxon>
        <taxon>Neoheterodontei</taxon>
        <taxon>Myida</taxon>
        <taxon>Dreissenoidea</taxon>
        <taxon>Dreissenidae</taxon>
        <taxon>Dreissena</taxon>
    </lineage>
</organism>
<gene>
    <name evidence="2" type="ORF">DPMN_144131</name>
</gene>
<reference evidence="2" key="1">
    <citation type="journal article" date="2019" name="bioRxiv">
        <title>The Genome of the Zebra Mussel, Dreissena polymorpha: A Resource for Invasive Species Research.</title>
        <authorList>
            <person name="McCartney M.A."/>
            <person name="Auch B."/>
            <person name="Kono T."/>
            <person name="Mallez S."/>
            <person name="Zhang Y."/>
            <person name="Obille A."/>
            <person name="Becker A."/>
            <person name="Abrahante J.E."/>
            <person name="Garbe J."/>
            <person name="Badalamenti J.P."/>
            <person name="Herman A."/>
            <person name="Mangelson H."/>
            <person name="Liachko I."/>
            <person name="Sullivan S."/>
            <person name="Sone E.D."/>
            <person name="Koren S."/>
            <person name="Silverstein K.A.T."/>
            <person name="Beckman K.B."/>
            <person name="Gohl D.M."/>
        </authorList>
    </citation>
    <scope>NUCLEOTIDE SEQUENCE</scope>
    <source>
        <strain evidence="2">Duluth1</strain>
        <tissue evidence="2">Whole animal</tissue>
    </source>
</reference>